<dbReference type="EMBL" id="PXYT01000085">
    <property type="protein sequence ID" value="PSR24231.1"/>
    <property type="molecule type" value="Genomic_DNA"/>
</dbReference>
<dbReference type="Proteomes" id="UP000242699">
    <property type="component" value="Unassembled WGS sequence"/>
</dbReference>
<dbReference type="Pfam" id="PF01828">
    <property type="entry name" value="Peptidase_A4"/>
    <property type="match status" value="1"/>
</dbReference>
<dbReference type="SUPFAM" id="SSF49899">
    <property type="entry name" value="Concanavalin A-like lectins/glucanases"/>
    <property type="match status" value="1"/>
</dbReference>
<dbReference type="PANTHER" id="PTHR37536">
    <property type="entry name" value="PUTATIVE (AFU_ORTHOLOGUE AFUA_3G02970)-RELATED"/>
    <property type="match status" value="1"/>
</dbReference>
<organism evidence="1 2">
    <name type="scientific">Sulfobacillus benefaciens</name>
    <dbReference type="NCBI Taxonomy" id="453960"/>
    <lineage>
        <taxon>Bacteria</taxon>
        <taxon>Bacillati</taxon>
        <taxon>Bacillota</taxon>
        <taxon>Clostridia</taxon>
        <taxon>Eubacteriales</taxon>
        <taxon>Clostridiales Family XVII. Incertae Sedis</taxon>
        <taxon>Sulfobacillus</taxon>
    </lineage>
</organism>
<sequence length="273" mass="30178">MCQCSMSMFPHQWEGKKGWRVMRPMYWIVAIGVGLLTIYSNPLGAWPGSAVHSHPVTLPLPQPFSLHQPAQGPLEISRNWAGYISNNRGTYQSIQAGWRVPRLTSQGAVAIWVGLGGAPQQRLLQAGTLTKTTASGLRTTLWLEGLPEPLKPVAQNLSVGEAVHISIDHVKGREWAIDLEAGSYQQTYHVEYSLTPQSAEWIVEDPLINNRFAKFPQFHNIELFYAEAHDQLGQTITPSQSTPIDLRLRGLVEGNPTLINSTTFAVTSSSFSP</sequence>
<comment type="caution">
    <text evidence="1">The sequence shown here is derived from an EMBL/GenBank/DDBJ whole genome shotgun (WGS) entry which is preliminary data.</text>
</comment>
<accession>A0A2T2WPR5</accession>
<evidence type="ECO:0000313" key="1">
    <source>
        <dbReference type="EMBL" id="PSR24231.1"/>
    </source>
</evidence>
<gene>
    <name evidence="1" type="ORF">C7B43_19535</name>
</gene>
<dbReference type="PANTHER" id="PTHR37536:SF1">
    <property type="entry name" value="ASPERGILLOPEPSIN, PUTAITVE (AFU_ORTHOLOGUE AFUA_7G01200)"/>
    <property type="match status" value="1"/>
</dbReference>
<name>A0A2T2WPR5_9FIRM</name>
<dbReference type="InterPro" id="IPR038656">
    <property type="entry name" value="Peptidase_G1_sf"/>
</dbReference>
<evidence type="ECO:0008006" key="3">
    <source>
        <dbReference type="Google" id="ProtNLM"/>
    </source>
</evidence>
<reference evidence="1 2" key="1">
    <citation type="journal article" date="2014" name="BMC Genomics">
        <title>Comparison of environmental and isolate Sulfobacillus genomes reveals diverse carbon, sulfur, nitrogen, and hydrogen metabolisms.</title>
        <authorList>
            <person name="Justice N.B."/>
            <person name="Norman A."/>
            <person name="Brown C.T."/>
            <person name="Singh A."/>
            <person name="Thomas B.C."/>
            <person name="Banfield J.F."/>
        </authorList>
    </citation>
    <scope>NUCLEOTIDE SEQUENCE [LARGE SCALE GENOMIC DNA]</scope>
    <source>
        <strain evidence="1">AMDSBA1</strain>
    </source>
</reference>
<dbReference type="GO" id="GO:0006508">
    <property type="term" value="P:proteolysis"/>
    <property type="evidence" value="ECO:0007669"/>
    <property type="project" value="InterPro"/>
</dbReference>
<dbReference type="InterPro" id="IPR000250">
    <property type="entry name" value="Peptidase_G1"/>
</dbReference>
<evidence type="ECO:0000313" key="2">
    <source>
        <dbReference type="Proteomes" id="UP000242699"/>
    </source>
</evidence>
<dbReference type="InterPro" id="IPR013320">
    <property type="entry name" value="ConA-like_dom_sf"/>
</dbReference>
<proteinExistence type="predicted"/>
<dbReference type="CDD" id="cd13426">
    <property type="entry name" value="Peptidase_G1"/>
    <property type="match status" value="1"/>
</dbReference>
<dbReference type="AlphaFoldDB" id="A0A2T2WPR5"/>
<dbReference type="Gene3D" id="2.60.120.700">
    <property type="entry name" value="Peptidase G1"/>
    <property type="match status" value="1"/>
</dbReference>
<protein>
    <recommendedName>
        <fullName evidence="3">Peptidase A4 family protein</fullName>
    </recommendedName>
</protein>
<dbReference type="GO" id="GO:0070007">
    <property type="term" value="F:glutamic-type endopeptidase activity"/>
    <property type="evidence" value="ECO:0007669"/>
    <property type="project" value="InterPro"/>
</dbReference>